<dbReference type="InterPro" id="IPR017853">
    <property type="entry name" value="GH"/>
</dbReference>
<organism evidence="4 5">
    <name type="scientific">Candidatus Onthovivens merdipullorum</name>
    <dbReference type="NCBI Taxonomy" id="2840889"/>
    <lineage>
        <taxon>Bacteria</taxon>
        <taxon>Bacillati</taxon>
        <taxon>Bacillota</taxon>
        <taxon>Bacilli</taxon>
        <taxon>Bacillales</taxon>
        <taxon>Candidatus Onthovivens</taxon>
    </lineage>
</organism>
<evidence type="ECO:0000256" key="2">
    <source>
        <dbReference type="ARBA" id="ARBA00022801"/>
    </source>
</evidence>
<dbReference type="Pfam" id="PF00728">
    <property type="entry name" value="Glyco_hydro_20"/>
    <property type="match status" value="1"/>
</dbReference>
<reference evidence="4" key="1">
    <citation type="submission" date="2020-10" db="EMBL/GenBank/DDBJ databases">
        <authorList>
            <person name="Gilroy R."/>
        </authorList>
    </citation>
    <scope>NUCLEOTIDE SEQUENCE</scope>
    <source>
        <strain evidence="4">11159</strain>
    </source>
</reference>
<dbReference type="EMBL" id="JADIMY010000119">
    <property type="protein sequence ID" value="MBO8428116.1"/>
    <property type="molecule type" value="Genomic_DNA"/>
</dbReference>
<protein>
    <submittedName>
        <fullName evidence="4">Beta-N-acetylhexosaminidase</fullName>
    </submittedName>
</protein>
<evidence type="ECO:0000313" key="4">
    <source>
        <dbReference type="EMBL" id="MBO8428116.1"/>
    </source>
</evidence>
<keyword evidence="2" id="KW-0378">Hydrolase</keyword>
<dbReference type="InterPro" id="IPR038901">
    <property type="entry name" value="HEXDC-like"/>
</dbReference>
<comment type="caution">
    <text evidence="4">The sequence shown here is derived from an EMBL/GenBank/DDBJ whole genome shotgun (WGS) entry which is preliminary data.</text>
</comment>
<dbReference type="PANTHER" id="PTHR21040:SF8">
    <property type="entry name" value="BCDNA.GH04120"/>
    <property type="match status" value="1"/>
</dbReference>
<proteinExistence type="inferred from homology"/>
<feature type="domain" description="Glycoside hydrolase family 20 catalytic" evidence="3">
    <location>
        <begin position="87"/>
        <end position="271"/>
    </location>
</feature>
<dbReference type="Proteomes" id="UP000823613">
    <property type="component" value="Unassembled WGS sequence"/>
</dbReference>
<comment type="similarity">
    <text evidence="1">Belongs to the glycosyl hydrolase 20 family.</text>
</comment>
<gene>
    <name evidence="4" type="ORF">IAC58_06210</name>
</gene>
<evidence type="ECO:0000256" key="1">
    <source>
        <dbReference type="ARBA" id="ARBA00006285"/>
    </source>
</evidence>
<dbReference type="PANTHER" id="PTHR21040">
    <property type="entry name" value="BCDNA.GH04120"/>
    <property type="match status" value="1"/>
</dbReference>
<dbReference type="SUPFAM" id="SSF51445">
    <property type="entry name" value="(Trans)glycosidases"/>
    <property type="match status" value="1"/>
</dbReference>
<sequence>MINIESCLKELEKEFDFCKVFKEKHIIFSLNKSKEISLKYFKSENKIEINYVKEVDIFRCLFNLANFKFDKDFSLQLVKSFNDLSLMVDVARNNVLRVETFYRLIKYLALLGYDSIRIYLEDLFEIEDEPYFGHFRGRYNKEEIKNIVNYASLFSIKVIPCIQTLAHLKTIKRWCVYNNLFDIDDILLVDNKKTYELIEKMIRSVKELFHADTINIGMDEAHNLGRGHYLDNHEFTNKFDIFFKHLNEVLKITKKYNLNVEMWADMFFSSKNYAYDSFNKINLVDNLDESLKLIYWDYSLRKEEEYQKNINLHKEITNNLGVASASWKWIGYSPNNLFAIKHNELFIKAAKKENIKTYILTCWGDNGGETSIFEILPTIFKVSNLAYEVEDDSLFKALSSLSLND</sequence>
<evidence type="ECO:0000313" key="5">
    <source>
        <dbReference type="Proteomes" id="UP000823613"/>
    </source>
</evidence>
<accession>A0A9D9DKI2</accession>
<dbReference type="Gene3D" id="3.20.20.80">
    <property type="entry name" value="Glycosidases"/>
    <property type="match status" value="1"/>
</dbReference>
<evidence type="ECO:0000259" key="3">
    <source>
        <dbReference type="Pfam" id="PF00728"/>
    </source>
</evidence>
<dbReference type="AlphaFoldDB" id="A0A9D9DKI2"/>
<dbReference type="GO" id="GO:0004563">
    <property type="term" value="F:beta-N-acetylhexosaminidase activity"/>
    <property type="evidence" value="ECO:0007669"/>
    <property type="project" value="UniProtKB-ARBA"/>
</dbReference>
<dbReference type="CDD" id="cd06565">
    <property type="entry name" value="GH20_GcnA-like"/>
    <property type="match status" value="1"/>
</dbReference>
<reference evidence="4" key="2">
    <citation type="journal article" date="2021" name="PeerJ">
        <title>Extensive microbial diversity within the chicken gut microbiome revealed by metagenomics and culture.</title>
        <authorList>
            <person name="Gilroy R."/>
            <person name="Ravi A."/>
            <person name="Getino M."/>
            <person name="Pursley I."/>
            <person name="Horton D.L."/>
            <person name="Alikhan N.F."/>
            <person name="Baker D."/>
            <person name="Gharbi K."/>
            <person name="Hall N."/>
            <person name="Watson M."/>
            <person name="Adriaenssens E.M."/>
            <person name="Foster-Nyarko E."/>
            <person name="Jarju S."/>
            <person name="Secka A."/>
            <person name="Antonio M."/>
            <person name="Oren A."/>
            <person name="Chaudhuri R.R."/>
            <person name="La Ragione R."/>
            <person name="Hildebrand F."/>
            <person name="Pallen M.J."/>
        </authorList>
    </citation>
    <scope>NUCLEOTIDE SEQUENCE</scope>
    <source>
        <strain evidence="4">11159</strain>
    </source>
</reference>
<dbReference type="InterPro" id="IPR015883">
    <property type="entry name" value="Glyco_hydro_20_cat"/>
</dbReference>
<dbReference type="GO" id="GO:0005975">
    <property type="term" value="P:carbohydrate metabolic process"/>
    <property type="evidence" value="ECO:0007669"/>
    <property type="project" value="InterPro"/>
</dbReference>
<feature type="non-terminal residue" evidence="4">
    <location>
        <position position="405"/>
    </location>
</feature>
<name>A0A9D9DKI2_9BACL</name>